<dbReference type="SMART" id="SM00369">
    <property type="entry name" value="LRR_TYP"/>
    <property type="match status" value="10"/>
</dbReference>
<dbReference type="InterPro" id="IPR029006">
    <property type="entry name" value="ADF-H/Gelsolin-like_dom_sf"/>
</dbReference>
<dbReference type="PANTHER" id="PTHR11977">
    <property type="entry name" value="VILLIN"/>
    <property type="match status" value="1"/>
</dbReference>
<dbReference type="GO" id="GO:0051016">
    <property type="term" value="P:barbed-end actin filament capping"/>
    <property type="evidence" value="ECO:0007669"/>
    <property type="project" value="TreeGrafter"/>
</dbReference>
<evidence type="ECO:0000313" key="5">
    <source>
        <dbReference type="EMBL" id="KAL0272215.1"/>
    </source>
</evidence>
<dbReference type="FunFam" id="3.80.10.10:FF:000054">
    <property type="entry name" value="FLII, actin remodeling protein"/>
    <property type="match status" value="1"/>
</dbReference>
<dbReference type="GO" id="GO:0015629">
    <property type="term" value="C:actin cytoskeleton"/>
    <property type="evidence" value="ECO:0007669"/>
    <property type="project" value="TreeGrafter"/>
</dbReference>
<dbReference type="Pfam" id="PF13855">
    <property type="entry name" value="LRR_8"/>
    <property type="match status" value="2"/>
</dbReference>
<dbReference type="CDD" id="cd11290">
    <property type="entry name" value="gelsolin_S1_like"/>
    <property type="match status" value="1"/>
</dbReference>
<dbReference type="SMART" id="SM00262">
    <property type="entry name" value="GEL"/>
    <property type="match status" value="6"/>
</dbReference>
<keyword evidence="1" id="KW-0433">Leucine-rich repeat</keyword>
<gene>
    <name evidence="5" type="ORF">PYX00_005277</name>
</gene>
<feature type="domain" description="Gelsolin-like" evidence="3">
    <location>
        <begin position="632"/>
        <end position="705"/>
    </location>
</feature>
<dbReference type="PROSITE" id="PS51450">
    <property type="entry name" value="LRR"/>
    <property type="match status" value="5"/>
</dbReference>
<feature type="domain" description="Gelsolin-like" evidence="3">
    <location>
        <begin position="513"/>
        <end position="591"/>
    </location>
</feature>
<dbReference type="EMBL" id="JARGDH010000003">
    <property type="protein sequence ID" value="KAL0272215.1"/>
    <property type="molecule type" value="Genomic_DNA"/>
</dbReference>
<name>A0AAW2HRX2_9NEOP</name>
<accession>A0AAW2HRX2</accession>
<sequence length="1238" mass="142001">MSNTGVLPFVRGIDFTRNDFSDGKFPETVGLMTGVQWLKLDRTNLSEIPEEMARLMKLEHLSLTRNNLERLYGELTELNCLRTLNVRHNKIKTSGLPADLFKLEELTTLDLSHNNLKEIPQGLEKARGLLVLNLSHNSIETIPSQLFVNINDLLFLDLSHNKLETLPPQTRRLANLETLILDGNPLGLFQLRQLPSLMNLEVLHMRNTQRTLANIPTTLDSLTNLTDLDLSQNALPKVPEAIYSLINLKRLNLSENEITEISSAIENWQKLETLNLCRNQLTALPSTICKLGSLRRLYVNDNRLDFEGIPSGIGKLGALEIFSASNNQIEMIPEGLCRCGSLKKLILNSNQLITLPDAIHLLGDLENLDLRDNPDLVMPPKPLEAQKGSGIEFYNIDFSLQHQLRLAGASVPAPAASMNISKDPIARKMRLRRGRRDQEEADQDQAKILKGMKDIAKNKQKAMEDAKTESIKAKKWDEALEKPPLDYSEFFDEEDGQIPGLTIWEIENFLPNRIDEVAHGKFYEGDCYIILKTFVNEQPALDWKIYFWIGETASLDKRACAAIHAVNLRNFLGAQCRTMREEQGEESEEFLSLFESEITYIEGGRTSSGFYTVEDMQYVTRLYRITPSGNTVHLEPVEVSYTSLDPRFVFILDCGLTIYLWFGKKSKNTLKSKARLLAEKINKNERKNKADIITENVGEESEEFWKILGLTDGKPPEEPLEEHVDMDYVPPAPRLYQVRLGMGYLELPQVEVPGQKLVHTLLNSKHVYILDCWTDVFVWFGKKSTRLVRAAAVKLCQELYTMMGRPEHAMVTRLQEGTETQVFKLKFIGWDEVIAVDFTRTASSVQKTGADLAKWAKNQETKADLAALFTPRQPAMPAAEARQLMEEWNDDLEVMEPLVLVGKKFQKLPKEEVGHFYSKDCYVFLCRYWMPSESPDEEQSLTEDDFQCIVYFWQGREASNMGWLTFTFSLLKTFKALFGDKLEVVRTYQQQENLKFMSHFKRHFIIHQGKRNETFEKKPVEFYHLRSNGSPLCTRLIQIKPEATSLNSAFCYLLKVPFNQEDDPEAGIVYVWIGSKADPDDVHLIEEIAEEKFNSLCVSCQYINEGEEPENFFWVALGGRKPYDTEASFMEYTRLFRCSNEKGYFTVSEKCTDFCQDDLADDDIMILDNGEQVFLWLGAKCSEVEVKLAYKSAQVYIQHMRVKQPERPRKLFLTLKNKESKRFTKCFHGWGQHKKPPE</sequence>
<protein>
    <recommendedName>
        <fullName evidence="6">Protein flightless-1</fullName>
    </recommendedName>
</protein>
<keyword evidence="2" id="KW-0677">Repeat</keyword>
<dbReference type="InterPro" id="IPR055414">
    <property type="entry name" value="LRR_R13L4/SHOC2-like"/>
</dbReference>
<dbReference type="PANTHER" id="PTHR11977:SF51">
    <property type="entry name" value="PROTEIN FLIGHTLESS-1 HOMOLOG"/>
    <property type="match status" value="1"/>
</dbReference>
<dbReference type="InterPro" id="IPR001611">
    <property type="entry name" value="Leu-rich_rpt"/>
</dbReference>
<dbReference type="Pfam" id="PF23598">
    <property type="entry name" value="LRR_14"/>
    <property type="match status" value="1"/>
</dbReference>
<comment type="caution">
    <text evidence="5">The sequence shown here is derived from an EMBL/GenBank/DDBJ whole genome shotgun (WGS) entry which is preliminary data.</text>
</comment>
<proteinExistence type="predicted"/>
<dbReference type="InterPro" id="IPR007123">
    <property type="entry name" value="Gelsolin-like_dom"/>
</dbReference>
<dbReference type="Gene3D" id="3.40.20.10">
    <property type="entry name" value="Severin"/>
    <property type="match status" value="6"/>
</dbReference>
<feature type="domain" description="Gelsolin-like" evidence="3">
    <location>
        <begin position="749"/>
        <end position="823"/>
    </location>
</feature>
<dbReference type="GO" id="GO:0005634">
    <property type="term" value="C:nucleus"/>
    <property type="evidence" value="ECO:0007669"/>
    <property type="project" value="TreeGrafter"/>
</dbReference>
<dbReference type="InterPro" id="IPR007122">
    <property type="entry name" value="Villin/Gelsolin"/>
</dbReference>
<dbReference type="GO" id="GO:0030239">
    <property type="term" value="P:myofibril assembly"/>
    <property type="evidence" value="ECO:0007669"/>
    <property type="project" value="TreeGrafter"/>
</dbReference>
<dbReference type="PRINTS" id="PR00597">
    <property type="entry name" value="GELSOLIN"/>
</dbReference>
<evidence type="ECO:0000259" key="4">
    <source>
        <dbReference type="Pfam" id="PF23598"/>
    </source>
</evidence>
<dbReference type="SMART" id="SM00364">
    <property type="entry name" value="LRR_BAC"/>
    <property type="match status" value="6"/>
</dbReference>
<dbReference type="GO" id="GO:0008154">
    <property type="term" value="P:actin polymerization or depolymerization"/>
    <property type="evidence" value="ECO:0007669"/>
    <property type="project" value="TreeGrafter"/>
</dbReference>
<organism evidence="5">
    <name type="scientific">Menopon gallinae</name>
    <name type="common">poultry shaft louse</name>
    <dbReference type="NCBI Taxonomy" id="328185"/>
    <lineage>
        <taxon>Eukaryota</taxon>
        <taxon>Metazoa</taxon>
        <taxon>Ecdysozoa</taxon>
        <taxon>Arthropoda</taxon>
        <taxon>Hexapoda</taxon>
        <taxon>Insecta</taxon>
        <taxon>Pterygota</taxon>
        <taxon>Neoptera</taxon>
        <taxon>Paraneoptera</taxon>
        <taxon>Psocodea</taxon>
        <taxon>Troctomorpha</taxon>
        <taxon>Phthiraptera</taxon>
        <taxon>Amblycera</taxon>
        <taxon>Menoponidae</taxon>
        <taxon>Menopon</taxon>
    </lineage>
</organism>
<dbReference type="GO" id="GO:0051015">
    <property type="term" value="F:actin filament binding"/>
    <property type="evidence" value="ECO:0007669"/>
    <property type="project" value="InterPro"/>
</dbReference>
<dbReference type="FunFam" id="3.40.20.10:FF:000019">
    <property type="entry name" value="protein flightless-1 homolog isoform X1"/>
    <property type="match status" value="1"/>
</dbReference>
<reference evidence="5" key="1">
    <citation type="journal article" date="2024" name="Gigascience">
        <title>Chromosome-level genome of the poultry shaft louse Menopon gallinae provides insight into the host-switching and adaptive evolution of parasitic lice.</title>
        <authorList>
            <person name="Xu Y."/>
            <person name="Ma L."/>
            <person name="Liu S."/>
            <person name="Liang Y."/>
            <person name="Liu Q."/>
            <person name="He Z."/>
            <person name="Tian L."/>
            <person name="Duan Y."/>
            <person name="Cai W."/>
            <person name="Li H."/>
            <person name="Song F."/>
        </authorList>
    </citation>
    <scope>NUCLEOTIDE SEQUENCE</scope>
    <source>
        <strain evidence="5">Cailab_2023a</strain>
    </source>
</reference>
<dbReference type="CDD" id="cd11280">
    <property type="entry name" value="gelsolin_like"/>
    <property type="match status" value="2"/>
</dbReference>
<dbReference type="SUPFAM" id="SSF55753">
    <property type="entry name" value="Actin depolymerizing proteins"/>
    <property type="match status" value="6"/>
</dbReference>
<feature type="domain" description="Gelsolin-like" evidence="3">
    <location>
        <begin position="1148"/>
        <end position="1205"/>
    </location>
</feature>
<dbReference type="FunFam" id="3.40.20.10:FF:000020">
    <property type="entry name" value="protein flightless-1 homolog isoform X1"/>
    <property type="match status" value="1"/>
</dbReference>
<evidence type="ECO:0000256" key="2">
    <source>
        <dbReference type="ARBA" id="ARBA00022737"/>
    </source>
</evidence>
<dbReference type="Pfam" id="PF00626">
    <property type="entry name" value="Gelsolin"/>
    <property type="match status" value="4"/>
</dbReference>
<dbReference type="InterPro" id="IPR032675">
    <property type="entry name" value="LRR_dom_sf"/>
</dbReference>
<dbReference type="CDD" id="cd11292">
    <property type="entry name" value="gelsolin_S3_like"/>
    <property type="match status" value="1"/>
</dbReference>
<dbReference type="CDD" id="cd11288">
    <property type="entry name" value="gelsolin_S5_like"/>
    <property type="match status" value="1"/>
</dbReference>
<dbReference type="InterPro" id="IPR003591">
    <property type="entry name" value="Leu-rich_rpt_typical-subtyp"/>
</dbReference>
<evidence type="ECO:0008006" key="6">
    <source>
        <dbReference type="Google" id="ProtNLM"/>
    </source>
</evidence>
<dbReference type="GO" id="GO:0051014">
    <property type="term" value="P:actin filament severing"/>
    <property type="evidence" value="ECO:0007669"/>
    <property type="project" value="TreeGrafter"/>
</dbReference>
<feature type="domain" description="Disease resistance R13L4/SHOC-2-like LRR" evidence="4">
    <location>
        <begin position="241"/>
        <end position="321"/>
    </location>
</feature>
<evidence type="ECO:0000259" key="3">
    <source>
        <dbReference type="Pfam" id="PF00626"/>
    </source>
</evidence>
<dbReference type="SUPFAM" id="SSF52058">
    <property type="entry name" value="L domain-like"/>
    <property type="match status" value="2"/>
</dbReference>
<dbReference type="AlphaFoldDB" id="A0AAW2HRX2"/>
<dbReference type="FunFam" id="3.40.20.10:FF:000031">
    <property type="entry name" value="protein flightless-1 homolog isoform X1"/>
    <property type="match status" value="1"/>
</dbReference>
<evidence type="ECO:0000256" key="1">
    <source>
        <dbReference type="ARBA" id="ARBA00022614"/>
    </source>
</evidence>
<dbReference type="GO" id="GO:0005737">
    <property type="term" value="C:cytoplasm"/>
    <property type="evidence" value="ECO:0007669"/>
    <property type="project" value="TreeGrafter"/>
</dbReference>
<dbReference type="Gene3D" id="3.80.10.10">
    <property type="entry name" value="Ribonuclease Inhibitor"/>
    <property type="match status" value="3"/>
</dbReference>
<dbReference type="CDD" id="cd11291">
    <property type="entry name" value="gelsolin_S6_like"/>
    <property type="match status" value="1"/>
</dbReference>
<dbReference type="PRINTS" id="PR00019">
    <property type="entry name" value="LEURICHRPT"/>
</dbReference>
<dbReference type="SMART" id="SM00365">
    <property type="entry name" value="LRR_SD22"/>
    <property type="match status" value="5"/>
</dbReference>
<dbReference type="GO" id="GO:0005546">
    <property type="term" value="F:phosphatidylinositol-4,5-bisphosphate binding"/>
    <property type="evidence" value="ECO:0007669"/>
    <property type="project" value="TreeGrafter"/>
</dbReference>